<dbReference type="GeneID" id="5176981"/>
<dbReference type="RefSeq" id="YP_271897.1">
    <property type="nucleotide sequence ID" value="NC_007217.1"/>
</dbReference>
<sequence>MSTGLTRGEKRELRRLGWSIYRRKSKRPRRVRRRDILRVSEEHADTLLVEVVA</sequence>
<reference evidence="1 2" key="1">
    <citation type="journal article" date="2005" name="J. Virol.">
        <title>Constituents of SH1, a novel lipid-containing virus infecting the halophilic euryarchaeon Haloarcula hispanica.</title>
        <authorList>
            <person name="Bamford D.H."/>
            <person name="Ravantti J.J."/>
            <person name="Ronnholm G."/>
            <person name="Laurinavicius S."/>
            <person name="Kukkaro P."/>
            <person name="Dyall-Smith M."/>
            <person name="Somerharju P."/>
            <person name="Kalkkinen N."/>
            <person name="Bamford J.K."/>
        </authorList>
    </citation>
    <scope>NUCLEOTIDE SEQUENCE</scope>
</reference>
<evidence type="ECO:0000313" key="2">
    <source>
        <dbReference type="Proteomes" id="UP000001469"/>
    </source>
</evidence>
<protein>
    <submittedName>
        <fullName evidence="1">ORF 40</fullName>
    </submittedName>
</protein>
<dbReference type="KEGG" id="vg:5176981"/>
<name>Q4KPE7_9VIRU</name>
<accession>Q4KPE7</accession>
<evidence type="ECO:0000313" key="1">
    <source>
        <dbReference type="EMBL" id="AAY24966.1"/>
    </source>
</evidence>
<proteinExistence type="predicted"/>
<keyword evidence="2" id="KW-1185">Reference proteome</keyword>
<dbReference type="Proteomes" id="UP000001469">
    <property type="component" value="Segment"/>
</dbReference>
<organism evidence="1 2">
    <name type="scientific">Haloarcula hispanica SH1 virus</name>
    <dbReference type="NCBI Taxonomy" id="326574"/>
    <lineage>
        <taxon>Viruses</taxon>
        <taxon>Singelaviria</taxon>
        <taxon>Helvetiavirae</taxon>
        <taxon>Dividoviricota</taxon>
        <taxon>Laserviricetes</taxon>
        <taxon>Halopanivirales</taxon>
        <taxon>Sphaerolipoviridae</taxon>
        <taxon>Alphasphaerolipovirus</taxon>
        <taxon>Alphasphaerolipovirus serpentinense</taxon>
    </lineage>
</organism>
<dbReference type="EMBL" id="AY950802">
    <property type="protein sequence ID" value="AAY24966.1"/>
    <property type="molecule type" value="Genomic_DNA"/>
</dbReference>